<feature type="domain" description="Subtilisin-like protease fibronectin type-III" evidence="8">
    <location>
        <begin position="213"/>
        <end position="312"/>
    </location>
</feature>
<keyword evidence="9" id="KW-1185">Reference proteome</keyword>
<evidence type="ECO:0000259" key="8">
    <source>
        <dbReference type="Pfam" id="PF17766"/>
    </source>
</evidence>
<evidence type="ECO:0000256" key="6">
    <source>
        <dbReference type="PROSITE-ProRule" id="PRU01240"/>
    </source>
</evidence>
<proteinExistence type="inferred from homology"/>
<comment type="caution">
    <text evidence="6">Lacks conserved residue(s) required for the propagation of feature annotation.</text>
</comment>
<evidence type="ECO:0000256" key="4">
    <source>
        <dbReference type="ARBA" id="ARBA00022801"/>
    </source>
</evidence>
<dbReference type="InterPro" id="IPR023828">
    <property type="entry name" value="Peptidase_S8_Ser-AS"/>
</dbReference>
<evidence type="ECO:0000256" key="5">
    <source>
        <dbReference type="ARBA" id="ARBA00022825"/>
    </source>
</evidence>
<dbReference type="GeneID" id="120270003"/>
<keyword evidence="2" id="KW-0645">Protease</keyword>
<dbReference type="Gene3D" id="2.60.40.2310">
    <property type="match status" value="1"/>
</dbReference>
<dbReference type="PROSITE" id="PS00138">
    <property type="entry name" value="SUBTILASE_SER"/>
    <property type="match status" value="1"/>
</dbReference>
<dbReference type="Pfam" id="PF17766">
    <property type="entry name" value="fn3_6"/>
    <property type="match status" value="1"/>
</dbReference>
<dbReference type="RefSeq" id="XP_039132945.1">
    <property type="nucleotide sequence ID" value="XM_039277011.1"/>
</dbReference>
<dbReference type="AlphaFoldDB" id="A0AB40BZR9"/>
<dbReference type="InterPro" id="IPR000209">
    <property type="entry name" value="Peptidase_S8/S53_dom"/>
</dbReference>
<dbReference type="InterPro" id="IPR041469">
    <property type="entry name" value="Subtilisin-like_FN3"/>
</dbReference>
<comment type="similarity">
    <text evidence="1 6">Belongs to the peptidase S8 family.</text>
</comment>
<keyword evidence="4" id="KW-0378">Hydrolase</keyword>
<keyword evidence="3" id="KW-0732">Signal</keyword>
<protein>
    <submittedName>
        <fullName evidence="10">Subtilisin-like protease isoform X1</fullName>
    </submittedName>
</protein>
<evidence type="ECO:0000313" key="10">
    <source>
        <dbReference type="RefSeq" id="XP_039132945.1"/>
    </source>
</evidence>
<organism evidence="9 10">
    <name type="scientific">Dioscorea cayennensis subsp. rotundata</name>
    <name type="common">White Guinea yam</name>
    <name type="synonym">Dioscorea rotundata</name>
    <dbReference type="NCBI Taxonomy" id="55577"/>
    <lineage>
        <taxon>Eukaryota</taxon>
        <taxon>Viridiplantae</taxon>
        <taxon>Streptophyta</taxon>
        <taxon>Embryophyta</taxon>
        <taxon>Tracheophyta</taxon>
        <taxon>Spermatophyta</taxon>
        <taxon>Magnoliopsida</taxon>
        <taxon>Liliopsida</taxon>
        <taxon>Dioscoreales</taxon>
        <taxon>Dioscoreaceae</taxon>
        <taxon>Dioscorea</taxon>
    </lineage>
</organism>
<reference evidence="10" key="1">
    <citation type="submission" date="2025-08" db="UniProtKB">
        <authorList>
            <consortium name="RefSeq"/>
        </authorList>
    </citation>
    <scope>IDENTIFICATION</scope>
</reference>
<dbReference type="Gene3D" id="3.40.50.200">
    <property type="entry name" value="Peptidase S8/S53 domain"/>
    <property type="match status" value="1"/>
</dbReference>
<dbReference type="PROSITE" id="PS51892">
    <property type="entry name" value="SUBTILASE"/>
    <property type="match status" value="1"/>
</dbReference>
<name>A0AB40BZR9_DIOCR</name>
<dbReference type="GO" id="GO:0006508">
    <property type="term" value="P:proteolysis"/>
    <property type="evidence" value="ECO:0007669"/>
    <property type="project" value="UniProtKB-KW"/>
</dbReference>
<evidence type="ECO:0000256" key="1">
    <source>
        <dbReference type="ARBA" id="ARBA00011073"/>
    </source>
</evidence>
<evidence type="ECO:0000256" key="3">
    <source>
        <dbReference type="ARBA" id="ARBA00022729"/>
    </source>
</evidence>
<sequence>MLAVKMPLKLNIIFLQTLHQQQRSPTMSTIFGVLPSPALASFSSRGPVKYNGNIVKTDVTAPGVNILSAWPVEVGPFPSGLKTKTFNFLSGTSMAAPHVSGIVALIMSKLKNENKRKWSTSEVQSTLITTGNTFNLDGEPIFDKATLHNNANILQRGAGQVNAMNAMDPGLVYNIELDNYVAYLCEIFSNNSQKMQIFTKNNTQCTRSISGEQLNYPSIGVPMRSSSSRIIVKRTMTNVGDAKEIYNAKIKEPLNVKIDLSHYSLSFTHQEQQITYDMTFSMNGAHPGFGVIGEGELSWVSNKHIVTSPIYIAF</sequence>
<accession>A0AB40BZR9</accession>
<gene>
    <name evidence="10" type="primary">LOC120270003</name>
</gene>
<evidence type="ECO:0000259" key="7">
    <source>
        <dbReference type="Pfam" id="PF00082"/>
    </source>
</evidence>
<dbReference type="InterPro" id="IPR045051">
    <property type="entry name" value="SBT"/>
</dbReference>
<dbReference type="Pfam" id="PF00082">
    <property type="entry name" value="Peptidase_S8"/>
    <property type="match status" value="1"/>
</dbReference>
<keyword evidence="5" id="KW-0720">Serine protease</keyword>
<feature type="domain" description="Peptidase S8/S53" evidence="7">
    <location>
        <begin position="19"/>
        <end position="131"/>
    </location>
</feature>
<dbReference type="PANTHER" id="PTHR10795">
    <property type="entry name" value="PROPROTEIN CONVERTASE SUBTILISIN/KEXIN"/>
    <property type="match status" value="1"/>
</dbReference>
<dbReference type="GO" id="GO:0004252">
    <property type="term" value="F:serine-type endopeptidase activity"/>
    <property type="evidence" value="ECO:0007669"/>
    <property type="project" value="InterPro"/>
</dbReference>
<dbReference type="Proteomes" id="UP001515500">
    <property type="component" value="Chromosome 10"/>
</dbReference>
<evidence type="ECO:0000313" key="9">
    <source>
        <dbReference type="Proteomes" id="UP001515500"/>
    </source>
</evidence>
<evidence type="ECO:0000256" key="2">
    <source>
        <dbReference type="ARBA" id="ARBA00022670"/>
    </source>
</evidence>
<dbReference type="SUPFAM" id="SSF52743">
    <property type="entry name" value="Subtilisin-like"/>
    <property type="match status" value="1"/>
</dbReference>
<dbReference type="InterPro" id="IPR036852">
    <property type="entry name" value="Peptidase_S8/S53_dom_sf"/>
</dbReference>